<evidence type="ECO:0000256" key="3">
    <source>
        <dbReference type="ARBA" id="ARBA00022578"/>
    </source>
</evidence>
<feature type="region of interest" description="Disordered" evidence="7">
    <location>
        <begin position="241"/>
        <end position="270"/>
    </location>
</feature>
<evidence type="ECO:0000256" key="7">
    <source>
        <dbReference type="SAM" id="MobiDB-lite"/>
    </source>
</evidence>
<dbReference type="PANTHER" id="PTHR33217">
    <property type="entry name" value="TRANSPOSASE FOR INSERTION SEQUENCE ELEMENT IS1081"/>
    <property type="match status" value="1"/>
</dbReference>
<keyword evidence="5 6" id="KW-0233">DNA recombination</keyword>
<gene>
    <name evidence="8" type="ORF">AB8998_05015</name>
</gene>
<dbReference type="InterPro" id="IPR001207">
    <property type="entry name" value="Transposase_mutator"/>
</dbReference>
<keyword evidence="4 6" id="KW-0238">DNA-binding</keyword>
<reference evidence="8 9" key="1">
    <citation type="submission" date="2024-08" db="EMBL/GenBank/DDBJ databases">
        <title>Mycobacterium servetensis sp. nov., a novel rapid-growing mycobacterial species recovered from a human patient in Zaragoza, Spain.</title>
        <authorList>
            <person name="Tristancho-Baro A.I."/>
            <person name="Buenestado-Serrano S."/>
            <person name="Garcia De Viedma D."/>
            <person name="Milagro-Beamonte A."/>
            <person name="Burillo N."/>
            <person name="Sanz S."/>
            <person name="Lopez-Calleja A.I."/>
            <person name="Penas-Utrilla D."/>
            <person name="Guardingo M."/>
            <person name="Garcia M.J."/>
            <person name="Vinuelas-Bayon J."/>
        </authorList>
    </citation>
    <scope>NUCLEOTIDE SEQUENCE [LARGE SCALE GENOMIC DNA]</scope>
    <source>
        <strain evidence="9">HUMS_12744610</strain>
    </source>
</reference>
<comment type="similarity">
    <text evidence="2 6">Belongs to the transposase mutator family.</text>
</comment>
<organism evidence="8 9">
    <name type="scientific">Mycobacterium servetii</name>
    <dbReference type="NCBI Taxonomy" id="3237418"/>
    <lineage>
        <taxon>Bacteria</taxon>
        <taxon>Bacillati</taxon>
        <taxon>Actinomycetota</taxon>
        <taxon>Actinomycetes</taxon>
        <taxon>Mycobacteriales</taxon>
        <taxon>Mycobacteriaceae</taxon>
        <taxon>Mycobacterium</taxon>
    </lineage>
</organism>
<comment type="caution">
    <text evidence="8">The sequence shown here is derived from an EMBL/GenBank/DDBJ whole genome shotgun (WGS) entry which is preliminary data.</text>
</comment>
<sequence length="270" mass="29586">MFLDGSHFKYHAGASAEPVLAAWGIDTDGKPVFVGLEAASSESGAAWEGFLRGLGERGLACPLLVISDGAPGLIGAVETTMGAALRQRCLIHRARNILAKVPKNAQADVKADYWAVFDLPADVEPGIAAVKLAQNRTDAFAKRWRDSYPAAVRALLDDRDSLTVYLRFPREHWPRARHSNFIERTFGETRRRVKVIGRLPGEYSCLTLVWAVLDRASAGWRGFTMTPAGLRLLADLRRSLHDPPTELPQRNPQNHTETGLVPTEPVSATA</sequence>
<dbReference type="PANTHER" id="PTHR33217:SF9">
    <property type="entry name" value="MUTATOR FAMILY TRANSPOSASE"/>
    <property type="match status" value="1"/>
</dbReference>
<dbReference type="EMBL" id="JBGEDP010000001">
    <property type="protein sequence ID" value="MEY8014422.1"/>
    <property type="molecule type" value="Genomic_DNA"/>
</dbReference>
<dbReference type="Pfam" id="PF00872">
    <property type="entry name" value="Transposase_mut"/>
    <property type="match status" value="1"/>
</dbReference>
<keyword evidence="3 6" id="KW-0815">Transposition</keyword>
<keyword evidence="6" id="KW-0814">Transposable element</keyword>
<keyword evidence="9" id="KW-1185">Reference proteome</keyword>
<comment type="function">
    <text evidence="1 6">Required for the transposition of the insertion element.</text>
</comment>
<dbReference type="Proteomes" id="UP001564760">
    <property type="component" value="Unassembled WGS sequence"/>
</dbReference>
<evidence type="ECO:0000256" key="1">
    <source>
        <dbReference type="ARBA" id="ARBA00002190"/>
    </source>
</evidence>
<evidence type="ECO:0000256" key="4">
    <source>
        <dbReference type="ARBA" id="ARBA00023125"/>
    </source>
</evidence>
<accession>A0ABV4BXH2</accession>
<evidence type="ECO:0000256" key="2">
    <source>
        <dbReference type="ARBA" id="ARBA00010961"/>
    </source>
</evidence>
<evidence type="ECO:0000313" key="9">
    <source>
        <dbReference type="Proteomes" id="UP001564760"/>
    </source>
</evidence>
<evidence type="ECO:0000313" key="8">
    <source>
        <dbReference type="EMBL" id="MEY8014422.1"/>
    </source>
</evidence>
<evidence type="ECO:0000256" key="6">
    <source>
        <dbReference type="RuleBase" id="RU365089"/>
    </source>
</evidence>
<feature type="compositionally biased region" description="Polar residues" evidence="7">
    <location>
        <begin position="248"/>
        <end position="257"/>
    </location>
</feature>
<protein>
    <recommendedName>
        <fullName evidence="6">Mutator family transposase</fullName>
    </recommendedName>
</protein>
<proteinExistence type="inferred from homology"/>
<evidence type="ECO:0000256" key="5">
    <source>
        <dbReference type="ARBA" id="ARBA00023172"/>
    </source>
</evidence>
<name>A0ABV4BXH2_9MYCO</name>